<dbReference type="SUPFAM" id="SSF56601">
    <property type="entry name" value="beta-lactamase/transpeptidase-like"/>
    <property type="match status" value="1"/>
</dbReference>
<sequence>MITRTAQFQLFLLVLVMGFLLGPQVIEALQRIPQNDGAAATAPAENLPEGAQTTLPAPEKRPDPFEQLALSAKGAYVWDINAHRKIYAENADARLPLASVTKVMMALAATEALLQDAKITIGVGDLYEEGDTGLYVGEIWTFEKLLAFTLVASSNDGASAIATEASAELGKTSGAAAVPADKGLFIAKMNEKARAIGLAQTAFYNESGLDAGNRSGGYGSARDMAMLFEYVFRKHPEILLPTSSGVMDIQSESGFIHHIANTNQDVPHIPGIIGSKTGYTDLAGGNLVVIVDIGIDHPIVVVVLGSTREGRFTDVKQLITAATEAIVNGSTPKETN</sequence>
<accession>A0A1G2DIM3</accession>
<name>A0A1G2DIM3_9BACT</name>
<gene>
    <name evidence="3" type="ORF">A3C93_06135</name>
</gene>
<organism evidence="3 4">
    <name type="scientific">Candidatus Lloydbacteria bacterium RIFCSPHIGHO2_02_FULL_54_17</name>
    <dbReference type="NCBI Taxonomy" id="1798664"/>
    <lineage>
        <taxon>Bacteria</taxon>
        <taxon>Candidatus Lloydiibacteriota</taxon>
    </lineage>
</organism>
<comment type="caution">
    <text evidence="3">The sequence shown here is derived from an EMBL/GenBank/DDBJ whole genome shotgun (WGS) entry which is preliminary data.</text>
</comment>
<feature type="region of interest" description="Disordered" evidence="1">
    <location>
        <begin position="37"/>
        <end position="60"/>
    </location>
</feature>
<dbReference type="Pfam" id="PF00768">
    <property type="entry name" value="Peptidase_S11"/>
    <property type="match status" value="1"/>
</dbReference>
<dbReference type="GO" id="GO:0030655">
    <property type="term" value="P:beta-lactam antibiotic catabolic process"/>
    <property type="evidence" value="ECO:0007669"/>
    <property type="project" value="InterPro"/>
</dbReference>
<dbReference type="GO" id="GO:0008800">
    <property type="term" value="F:beta-lactamase activity"/>
    <property type="evidence" value="ECO:0007669"/>
    <property type="project" value="InterPro"/>
</dbReference>
<dbReference type="InterPro" id="IPR012338">
    <property type="entry name" value="Beta-lactam/transpept-like"/>
</dbReference>
<dbReference type="PANTHER" id="PTHR35333:SF4">
    <property type="entry name" value="SLR0121 PROTEIN"/>
    <property type="match status" value="1"/>
</dbReference>
<dbReference type="EMBL" id="MHLO01000016">
    <property type="protein sequence ID" value="OGZ12658.1"/>
    <property type="molecule type" value="Genomic_DNA"/>
</dbReference>
<dbReference type="InterPro" id="IPR000871">
    <property type="entry name" value="Beta-lactam_class-A"/>
</dbReference>
<dbReference type="GO" id="GO:0046677">
    <property type="term" value="P:response to antibiotic"/>
    <property type="evidence" value="ECO:0007669"/>
    <property type="project" value="InterPro"/>
</dbReference>
<dbReference type="GO" id="GO:0009002">
    <property type="term" value="F:serine-type D-Ala-D-Ala carboxypeptidase activity"/>
    <property type="evidence" value="ECO:0007669"/>
    <property type="project" value="InterPro"/>
</dbReference>
<dbReference type="STRING" id="1798664.A3C93_06135"/>
<dbReference type="Gene3D" id="3.40.710.10">
    <property type="entry name" value="DD-peptidase/beta-lactamase superfamily"/>
    <property type="match status" value="1"/>
</dbReference>
<evidence type="ECO:0000259" key="2">
    <source>
        <dbReference type="Pfam" id="PF00768"/>
    </source>
</evidence>
<protein>
    <recommendedName>
        <fullName evidence="2">Peptidase S11 D-alanyl-D-alanine carboxypeptidase A N-terminal domain-containing protein</fullName>
    </recommendedName>
</protein>
<dbReference type="AlphaFoldDB" id="A0A1G2DIM3"/>
<dbReference type="GO" id="GO:0006508">
    <property type="term" value="P:proteolysis"/>
    <property type="evidence" value="ECO:0007669"/>
    <property type="project" value="InterPro"/>
</dbReference>
<feature type="domain" description="Peptidase S11 D-alanyl-D-alanine carboxypeptidase A N-terminal" evidence="2">
    <location>
        <begin position="67"/>
        <end position="306"/>
    </location>
</feature>
<evidence type="ECO:0000313" key="3">
    <source>
        <dbReference type="EMBL" id="OGZ12658.1"/>
    </source>
</evidence>
<reference evidence="3 4" key="1">
    <citation type="journal article" date="2016" name="Nat. Commun.">
        <title>Thousands of microbial genomes shed light on interconnected biogeochemical processes in an aquifer system.</title>
        <authorList>
            <person name="Anantharaman K."/>
            <person name="Brown C.T."/>
            <person name="Hug L.A."/>
            <person name="Sharon I."/>
            <person name="Castelle C.J."/>
            <person name="Probst A.J."/>
            <person name="Thomas B.C."/>
            <person name="Singh A."/>
            <person name="Wilkins M.J."/>
            <person name="Karaoz U."/>
            <person name="Brodie E.L."/>
            <person name="Williams K.H."/>
            <person name="Hubbard S.S."/>
            <person name="Banfield J.F."/>
        </authorList>
    </citation>
    <scope>NUCLEOTIDE SEQUENCE [LARGE SCALE GENOMIC DNA]</scope>
</reference>
<evidence type="ECO:0000256" key="1">
    <source>
        <dbReference type="SAM" id="MobiDB-lite"/>
    </source>
</evidence>
<evidence type="ECO:0000313" key="4">
    <source>
        <dbReference type="Proteomes" id="UP000178636"/>
    </source>
</evidence>
<proteinExistence type="predicted"/>
<dbReference type="InterPro" id="IPR001967">
    <property type="entry name" value="Peptidase_S11_N"/>
</dbReference>
<dbReference type="Proteomes" id="UP000178636">
    <property type="component" value="Unassembled WGS sequence"/>
</dbReference>
<dbReference type="PANTHER" id="PTHR35333">
    <property type="entry name" value="BETA-LACTAMASE"/>
    <property type="match status" value="1"/>
</dbReference>